<name>A0ABQ3CBW4_9ACTN</name>
<evidence type="ECO:0000313" key="1">
    <source>
        <dbReference type="EMBL" id="GGZ83192.1"/>
    </source>
</evidence>
<organism evidence="1 2">
    <name type="scientific">Streptomyces rubiginosohelvolus</name>
    <dbReference type="NCBI Taxonomy" id="67362"/>
    <lineage>
        <taxon>Bacteria</taxon>
        <taxon>Bacillati</taxon>
        <taxon>Actinomycetota</taxon>
        <taxon>Actinomycetes</taxon>
        <taxon>Kitasatosporales</taxon>
        <taxon>Streptomycetaceae</taxon>
        <taxon>Streptomyces</taxon>
    </lineage>
</organism>
<proteinExistence type="predicted"/>
<gene>
    <name evidence="1" type="ORF">GCM10010328_66960</name>
</gene>
<dbReference type="EMBL" id="BMUW01000030">
    <property type="protein sequence ID" value="GGZ83192.1"/>
    <property type="molecule type" value="Genomic_DNA"/>
</dbReference>
<protein>
    <submittedName>
        <fullName evidence="1">Uncharacterized protein</fullName>
    </submittedName>
</protein>
<evidence type="ECO:0000313" key="2">
    <source>
        <dbReference type="Proteomes" id="UP000624183"/>
    </source>
</evidence>
<reference evidence="2" key="1">
    <citation type="journal article" date="2019" name="Int. J. Syst. Evol. Microbiol.">
        <title>The Global Catalogue of Microorganisms (GCM) 10K type strain sequencing project: providing services to taxonomists for standard genome sequencing and annotation.</title>
        <authorList>
            <consortium name="The Broad Institute Genomics Platform"/>
            <consortium name="The Broad Institute Genome Sequencing Center for Infectious Disease"/>
            <person name="Wu L."/>
            <person name="Ma J."/>
        </authorList>
    </citation>
    <scope>NUCLEOTIDE SEQUENCE [LARGE SCALE GENOMIC DNA]</scope>
    <source>
        <strain evidence="2">JCM 4602</strain>
    </source>
</reference>
<accession>A0ABQ3CBW4</accession>
<dbReference type="Proteomes" id="UP000624183">
    <property type="component" value="Unassembled WGS sequence"/>
</dbReference>
<comment type="caution">
    <text evidence="1">The sequence shown here is derived from an EMBL/GenBank/DDBJ whole genome shotgun (WGS) entry which is preliminary data.</text>
</comment>
<keyword evidence="2" id="KW-1185">Reference proteome</keyword>
<sequence>MNVTRHRTAPAPFGCRWCGEQAGHHGRSYVRSHGMHDWGRPTNDQILARMRARRERRLNVKPVYHAATRWVASSNPEEGIPLCGGCFTESCAPWLRVQRRLERIRWGLARSVRSKPGTWGGEPW</sequence>